<dbReference type="GO" id="GO:0007165">
    <property type="term" value="P:signal transduction"/>
    <property type="evidence" value="ECO:0007669"/>
    <property type="project" value="InterPro"/>
</dbReference>
<feature type="region of interest" description="Disordered" evidence="2">
    <location>
        <begin position="411"/>
        <end position="435"/>
    </location>
</feature>
<dbReference type="GO" id="GO:0005096">
    <property type="term" value="F:GTPase activator activity"/>
    <property type="evidence" value="ECO:0007669"/>
    <property type="project" value="UniProtKB-KW"/>
</dbReference>
<dbReference type="InterPro" id="IPR008936">
    <property type="entry name" value="Rho_GTPase_activation_prot"/>
</dbReference>
<feature type="domain" description="Rho-GAP" evidence="3">
    <location>
        <begin position="108"/>
        <end position="290"/>
    </location>
</feature>
<feature type="compositionally biased region" description="Basic and acidic residues" evidence="2">
    <location>
        <begin position="414"/>
        <end position="435"/>
    </location>
</feature>
<organism evidence="4">
    <name type="scientific">Entamoeba invadens</name>
    <dbReference type="NCBI Taxonomy" id="33085"/>
    <lineage>
        <taxon>Eukaryota</taxon>
        <taxon>Amoebozoa</taxon>
        <taxon>Evosea</taxon>
        <taxon>Archamoebae</taxon>
        <taxon>Mastigamoebida</taxon>
        <taxon>Entamoebidae</taxon>
        <taxon>Entamoeba</taxon>
    </lineage>
</organism>
<dbReference type="SMART" id="SM00324">
    <property type="entry name" value="RhoGAP"/>
    <property type="match status" value="1"/>
</dbReference>
<sequence length="483" mass="55023">MATTTEGNINIRGGDFLTFTKVYFTLKGTQLLLYHENTDKKPILTLNCTSASIKRLISTAVLAVPNPLLTFEIYSTEYYQIKCQSEDQFISLFNRLNTVMTPIGYFGNSVLFASEKSKWVVPLPLYRFIPYLEEKNFYVTNNLLDYLIPENEVLKFLNVLELGSDIDPSTIPLQLSFEIVRIYLDSLTDPIINVDYFSIKKSLQSDSQLNKVDAIKSIFDELDNNRKSVVYFVIRHMYNIFNNSQQNGVSAEEIAELFGKSLIYNNADFGYENVRNSFVRLVLEEFDYVSENVLEFGKTLGNPPNYPVGTGESKCHYLEDVELSVSKFVNKCDCGGMNEQIREENQSKKKGHYSQTVANKQSSVFKNGSQTGPKTPVRKVMTPDRFKRRSAIPQMIGELHQNKFTIGQCRKNASKSEQERSESGECTTRDLSPEYQEEKCEDLEKAKNPIATQFKVVVHSSRVSTFTPLSARTSSKLVISHEE</sequence>
<accession>S0AYG0</accession>
<evidence type="ECO:0000259" key="3">
    <source>
        <dbReference type="PROSITE" id="PS50238"/>
    </source>
</evidence>
<feature type="compositionally biased region" description="Polar residues" evidence="2">
    <location>
        <begin position="353"/>
        <end position="373"/>
    </location>
</feature>
<reference evidence="4" key="1">
    <citation type="submission" date="2012-06" db="EMBL/GenBank/DDBJ databases">
        <title>Short 5' UTR of Entamoeba genes.</title>
        <authorList>
            <person name="Hiranuka K."/>
            <person name="Kumagai M."/>
            <person name="Wakaguri H."/>
            <person name="Suzuki Y."/>
            <person name="Sugano S."/>
            <person name="Watanabe J."/>
            <person name="Makioka A."/>
        </authorList>
    </citation>
    <scope>NUCLEOTIDE SEQUENCE</scope>
    <source>
        <strain evidence="4">IP1</strain>
    </source>
</reference>
<dbReference type="SUPFAM" id="SSF50729">
    <property type="entry name" value="PH domain-like"/>
    <property type="match status" value="1"/>
</dbReference>
<dbReference type="Gene3D" id="2.30.29.30">
    <property type="entry name" value="Pleckstrin-homology domain (PH domain)/Phosphotyrosine-binding domain (PTB)"/>
    <property type="match status" value="1"/>
</dbReference>
<dbReference type="EMBL" id="AK421801">
    <property type="protein sequence ID" value="BAN40323.1"/>
    <property type="molecule type" value="mRNA"/>
</dbReference>
<dbReference type="PROSITE" id="PS50238">
    <property type="entry name" value="RHOGAP"/>
    <property type="match status" value="1"/>
</dbReference>
<dbReference type="InterPro" id="IPR011993">
    <property type="entry name" value="PH-like_dom_sf"/>
</dbReference>
<dbReference type="InterPro" id="IPR000198">
    <property type="entry name" value="RhoGAP_dom"/>
</dbReference>
<feature type="region of interest" description="Disordered" evidence="2">
    <location>
        <begin position="343"/>
        <end position="378"/>
    </location>
</feature>
<name>S0AYG0_ENTIV</name>
<dbReference type="SUPFAM" id="SSF48350">
    <property type="entry name" value="GTPase activation domain, GAP"/>
    <property type="match status" value="1"/>
</dbReference>
<dbReference type="Pfam" id="PF00620">
    <property type="entry name" value="RhoGAP"/>
    <property type="match status" value="1"/>
</dbReference>
<keyword evidence="1" id="KW-0343">GTPase activation</keyword>
<evidence type="ECO:0000256" key="1">
    <source>
        <dbReference type="ARBA" id="ARBA00022468"/>
    </source>
</evidence>
<dbReference type="VEuPathDB" id="AmoebaDB:EIN_373990"/>
<evidence type="ECO:0000313" key="4">
    <source>
        <dbReference type="EMBL" id="BAN40323.1"/>
    </source>
</evidence>
<evidence type="ECO:0000256" key="2">
    <source>
        <dbReference type="SAM" id="MobiDB-lite"/>
    </source>
</evidence>
<dbReference type="AlphaFoldDB" id="S0AYG0"/>
<proteinExistence type="evidence at transcript level"/>
<dbReference type="Gene3D" id="1.10.555.10">
    <property type="entry name" value="Rho GTPase activation protein"/>
    <property type="match status" value="1"/>
</dbReference>
<protein>
    <recommendedName>
        <fullName evidence="3">Rho-GAP domain-containing protein</fullName>
    </recommendedName>
</protein>